<gene>
    <name evidence="2" type="ORF">KCG46_08225</name>
</gene>
<dbReference type="PROSITE" id="PS51257">
    <property type="entry name" value="PROKAR_LIPOPROTEIN"/>
    <property type="match status" value="1"/>
</dbReference>
<reference evidence="2" key="1">
    <citation type="submission" date="2021-04" db="EMBL/GenBank/DDBJ databases">
        <authorList>
            <person name="Pira H."/>
            <person name="Risdian C."/>
            <person name="Wink J."/>
        </authorList>
    </citation>
    <scope>NUCLEOTIDE SEQUENCE</scope>
    <source>
        <strain evidence="2">WH158</strain>
    </source>
</reference>
<evidence type="ECO:0000313" key="2">
    <source>
        <dbReference type="EMBL" id="MBV7259558.1"/>
    </source>
</evidence>
<evidence type="ECO:0000313" key="3">
    <source>
        <dbReference type="Proteomes" id="UP001138681"/>
    </source>
</evidence>
<organism evidence="2 3">
    <name type="scientific">Erythrobacter crassostreae</name>
    <dbReference type="NCBI Taxonomy" id="2828328"/>
    <lineage>
        <taxon>Bacteria</taxon>
        <taxon>Pseudomonadati</taxon>
        <taxon>Pseudomonadota</taxon>
        <taxon>Alphaproteobacteria</taxon>
        <taxon>Sphingomonadales</taxon>
        <taxon>Erythrobacteraceae</taxon>
        <taxon>Erythrobacter/Porphyrobacter group</taxon>
        <taxon>Erythrobacter</taxon>
    </lineage>
</organism>
<evidence type="ECO:0000256" key="1">
    <source>
        <dbReference type="SAM" id="SignalP"/>
    </source>
</evidence>
<keyword evidence="3" id="KW-1185">Reference proteome</keyword>
<feature type="signal peptide" evidence="1">
    <location>
        <begin position="1"/>
        <end position="22"/>
    </location>
</feature>
<name>A0A9X1F4W5_9SPHN</name>
<proteinExistence type="predicted"/>
<dbReference type="Proteomes" id="UP001138681">
    <property type="component" value="Unassembled WGS sequence"/>
</dbReference>
<sequence length="169" mass="18391">MRHRYFKVLIAASAATFLSACAGSSDKYPSLAIRDFERTQGQFTPLQAEEPAPIRAVATSQDLNDLVARAETSHGRFTRSQTNATALVRLAAGKSIESDDRQRALVALADLTAMRSDTAIALADLDLLTAEAATTFAPKEDIELARSKVETIITAQNRALDVLWQRLSQ</sequence>
<keyword evidence="1" id="KW-0732">Signal</keyword>
<protein>
    <recommendedName>
        <fullName evidence="4">DUF4142 domain-containing protein</fullName>
    </recommendedName>
</protein>
<dbReference type="EMBL" id="JAGSPC010000001">
    <property type="protein sequence ID" value="MBV7259558.1"/>
    <property type="molecule type" value="Genomic_DNA"/>
</dbReference>
<dbReference type="AlphaFoldDB" id="A0A9X1F4W5"/>
<accession>A0A9X1F4W5</accession>
<comment type="caution">
    <text evidence="2">The sequence shown here is derived from an EMBL/GenBank/DDBJ whole genome shotgun (WGS) entry which is preliminary data.</text>
</comment>
<evidence type="ECO:0008006" key="4">
    <source>
        <dbReference type="Google" id="ProtNLM"/>
    </source>
</evidence>
<dbReference type="RefSeq" id="WP_218404770.1">
    <property type="nucleotide sequence ID" value="NZ_JAGSPC010000001.1"/>
</dbReference>
<feature type="chain" id="PRO_5040927200" description="DUF4142 domain-containing protein" evidence="1">
    <location>
        <begin position="23"/>
        <end position="169"/>
    </location>
</feature>